<protein>
    <submittedName>
        <fullName evidence="2">Uncharacterized protein</fullName>
    </submittedName>
</protein>
<reference evidence="2 3" key="1">
    <citation type="submission" date="2017-09" db="EMBL/GenBank/DDBJ databases">
        <authorList>
            <person name="Ehlers B."/>
            <person name="Leendertz F.H."/>
        </authorList>
    </citation>
    <scope>NUCLEOTIDE SEQUENCE [LARGE SCALE GENOMIC DNA]</scope>
    <source>
        <strain evidence="2 3">CGMCC 1.12662</strain>
    </source>
</reference>
<gene>
    <name evidence="2" type="ORF">SAMN06297129_3419</name>
</gene>
<dbReference type="EMBL" id="OBEA01000007">
    <property type="protein sequence ID" value="SNY57649.1"/>
    <property type="molecule type" value="Genomic_DNA"/>
</dbReference>
<dbReference type="Proteomes" id="UP000231655">
    <property type="component" value="Unassembled WGS sequence"/>
</dbReference>
<evidence type="ECO:0000313" key="2">
    <source>
        <dbReference type="EMBL" id="SNY57649.1"/>
    </source>
</evidence>
<evidence type="ECO:0000313" key="3">
    <source>
        <dbReference type="Proteomes" id="UP000231655"/>
    </source>
</evidence>
<accession>A0A285JBJ6</accession>
<dbReference type="AlphaFoldDB" id="A0A285JBJ6"/>
<feature type="region of interest" description="Disordered" evidence="1">
    <location>
        <begin position="1"/>
        <end position="30"/>
    </location>
</feature>
<proteinExistence type="predicted"/>
<sequence length="30" mass="3279">MTRFHSMAINTRAAGSARQGDTPLSKETSR</sequence>
<name>A0A285JBJ6_9RHOB</name>
<organism evidence="2 3">
    <name type="scientific">Pseudooceanicola antarcticus</name>
    <dbReference type="NCBI Taxonomy" id="1247613"/>
    <lineage>
        <taxon>Bacteria</taxon>
        <taxon>Pseudomonadati</taxon>
        <taxon>Pseudomonadota</taxon>
        <taxon>Alphaproteobacteria</taxon>
        <taxon>Rhodobacterales</taxon>
        <taxon>Paracoccaceae</taxon>
        <taxon>Pseudooceanicola</taxon>
    </lineage>
</organism>
<evidence type="ECO:0000256" key="1">
    <source>
        <dbReference type="SAM" id="MobiDB-lite"/>
    </source>
</evidence>